<dbReference type="EMBL" id="BART01033330">
    <property type="protein sequence ID" value="GAH06571.1"/>
    <property type="molecule type" value="Genomic_DNA"/>
</dbReference>
<sequence>MVEIDDNLIGKDVLEMAFERCIKCSTCKYSYKDFEKSCPSGEKFLF</sequence>
<name>X1CE34_9ZZZZ</name>
<gene>
    <name evidence="1" type="ORF">S01H4_57322</name>
    <name evidence="2" type="ORF">S01H4_57324</name>
</gene>
<dbReference type="AlphaFoldDB" id="X1CE34"/>
<comment type="caution">
    <text evidence="1">The sequence shown here is derived from an EMBL/GenBank/DDBJ whole genome shotgun (WGS) entry which is preliminary data.</text>
</comment>
<evidence type="ECO:0000313" key="2">
    <source>
        <dbReference type="EMBL" id="GAH06577.1"/>
    </source>
</evidence>
<proteinExistence type="predicted"/>
<reference evidence="1" key="1">
    <citation type="journal article" date="2014" name="Front. Microbiol.">
        <title>High frequency of phylogenetically diverse reductive dehalogenase-homologous genes in deep subseafloor sedimentary metagenomes.</title>
        <authorList>
            <person name="Kawai M."/>
            <person name="Futagami T."/>
            <person name="Toyoda A."/>
            <person name="Takaki Y."/>
            <person name="Nishi S."/>
            <person name="Hori S."/>
            <person name="Arai W."/>
            <person name="Tsubouchi T."/>
            <person name="Morono Y."/>
            <person name="Uchiyama I."/>
            <person name="Ito T."/>
            <person name="Fujiyama A."/>
            <person name="Inagaki F."/>
            <person name="Takami H."/>
        </authorList>
    </citation>
    <scope>NUCLEOTIDE SEQUENCE</scope>
    <source>
        <strain evidence="1">Expedition CK06-06</strain>
    </source>
</reference>
<dbReference type="EMBL" id="BART01033330">
    <property type="protein sequence ID" value="GAH06577.1"/>
    <property type="molecule type" value="Genomic_DNA"/>
</dbReference>
<organism evidence="1">
    <name type="scientific">marine sediment metagenome</name>
    <dbReference type="NCBI Taxonomy" id="412755"/>
    <lineage>
        <taxon>unclassified sequences</taxon>
        <taxon>metagenomes</taxon>
        <taxon>ecological metagenomes</taxon>
    </lineage>
</organism>
<feature type="non-terminal residue" evidence="1">
    <location>
        <position position="46"/>
    </location>
</feature>
<accession>X1CE34</accession>
<evidence type="ECO:0000313" key="1">
    <source>
        <dbReference type="EMBL" id="GAH06571.1"/>
    </source>
</evidence>
<protein>
    <submittedName>
        <fullName evidence="1">Uncharacterized protein</fullName>
    </submittedName>
</protein>